<feature type="compositionally biased region" description="Acidic residues" evidence="1">
    <location>
        <begin position="463"/>
        <end position="480"/>
    </location>
</feature>
<feature type="domain" description="Rad60/SUMO-like" evidence="2">
    <location>
        <begin position="796"/>
        <end position="870"/>
    </location>
</feature>
<evidence type="ECO:0000313" key="3">
    <source>
        <dbReference type="EMBL" id="KAA1106364.1"/>
    </source>
</evidence>
<dbReference type="Proteomes" id="UP000325313">
    <property type="component" value="Unassembled WGS sequence"/>
</dbReference>
<evidence type="ECO:0000313" key="4">
    <source>
        <dbReference type="EMBL" id="KAA1109416.1"/>
    </source>
</evidence>
<feature type="compositionally biased region" description="Basic and acidic residues" evidence="1">
    <location>
        <begin position="522"/>
        <end position="546"/>
    </location>
</feature>
<feature type="compositionally biased region" description="Polar residues" evidence="1">
    <location>
        <begin position="132"/>
        <end position="154"/>
    </location>
</feature>
<evidence type="ECO:0000313" key="6">
    <source>
        <dbReference type="Proteomes" id="UP000325313"/>
    </source>
</evidence>
<dbReference type="Gene3D" id="3.10.20.90">
    <property type="entry name" value="Phosphatidylinositol 3-kinase Catalytic Subunit, Chain A, domain 1"/>
    <property type="match status" value="1"/>
</dbReference>
<gene>
    <name evidence="3" type="ORF">PGT21_033901</name>
    <name evidence="4" type="ORF">PGTUg99_032805</name>
</gene>
<dbReference type="InterPro" id="IPR022617">
    <property type="entry name" value="Rad60/SUMO-like_dom"/>
</dbReference>
<proteinExistence type="predicted"/>
<evidence type="ECO:0000259" key="2">
    <source>
        <dbReference type="Pfam" id="PF11976"/>
    </source>
</evidence>
<dbReference type="EMBL" id="VDEP01000305">
    <property type="protein sequence ID" value="KAA1109416.1"/>
    <property type="molecule type" value="Genomic_DNA"/>
</dbReference>
<feature type="compositionally biased region" description="Polar residues" evidence="1">
    <location>
        <begin position="194"/>
        <end position="213"/>
    </location>
</feature>
<feature type="compositionally biased region" description="Low complexity" evidence="1">
    <location>
        <begin position="93"/>
        <end position="107"/>
    </location>
</feature>
<dbReference type="SUPFAM" id="SSF54236">
    <property type="entry name" value="Ubiquitin-like"/>
    <property type="match status" value="1"/>
</dbReference>
<organism evidence="4 6">
    <name type="scientific">Puccinia graminis f. sp. tritici</name>
    <dbReference type="NCBI Taxonomy" id="56615"/>
    <lineage>
        <taxon>Eukaryota</taxon>
        <taxon>Fungi</taxon>
        <taxon>Dikarya</taxon>
        <taxon>Basidiomycota</taxon>
        <taxon>Pucciniomycotina</taxon>
        <taxon>Pucciniomycetes</taxon>
        <taxon>Pucciniales</taxon>
        <taxon>Pucciniaceae</taxon>
        <taxon>Puccinia</taxon>
    </lineage>
</organism>
<dbReference type="Pfam" id="PF11976">
    <property type="entry name" value="Rad60-SLD"/>
    <property type="match status" value="1"/>
</dbReference>
<comment type="caution">
    <text evidence="4">The sequence shown here is derived from an EMBL/GenBank/DDBJ whole genome shotgun (WGS) entry which is preliminary data.</text>
</comment>
<feature type="compositionally biased region" description="Low complexity" evidence="1">
    <location>
        <begin position="500"/>
        <end position="509"/>
    </location>
</feature>
<dbReference type="Proteomes" id="UP000324748">
    <property type="component" value="Unassembled WGS sequence"/>
</dbReference>
<protein>
    <recommendedName>
        <fullName evidence="2">Rad60/SUMO-like domain-containing protein</fullName>
    </recommendedName>
</protein>
<evidence type="ECO:0000256" key="1">
    <source>
        <dbReference type="SAM" id="MobiDB-lite"/>
    </source>
</evidence>
<keyword evidence="5" id="KW-1185">Reference proteome</keyword>
<name>A0A5B0Q833_PUCGR</name>
<accession>A0A5B0Q833</accession>
<dbReference type="InterPro" id="IPR029071">
    <property type="entry name" value="Ubiquitin-like_domsf"/>
</dbReference>
<reference evidence="5 6" key="1">
    <citation type="submission" date="2019-05" db="EMBL/GenBank/DDBJ databases">
        <title>Emergence of the Ug99 lineage of the wheat stem rust pathogen through somatic hybridization.</title>
        <authorList>
            <person name="Li F."/>
            <person name="Upadhyaya N.M."/>
            <person name="Sperschneider J."/>
            <person name="Matny O."/>
            <person name="Nguyen-Phuc H."/>
            <person name="Mago R."/>
            <person name="Raley C."/>
            <person name="Miller M.E."/>
            <person name="Silverstein K.A.T."/>
            <person name="Henningsen E."/>
            <person name="Hirsch C.D."/>
            <person name="Visser B."/>
            <person name="Pretorius Z.A."/>
            <person name="Steffenson B.J."/>
            <person name="Schwessinger B."/>
            <person name="Dodds P.N."/>
            <person name="Figueroa M."/>
        </authorList>
    </citation>
    <scope>NUCLEOTIDE SEQUENCE [LARGE SCALE GENOMIC DNA]</scope>
    <source>
        <strain evidence="3">21-0</strain>
        <strain evidence="4 6">Ug99</strain>
    </source>
</reference>
<feature type="compositionally biased region" description="Basic and acidic residues" evidence="1">
    <location>
        <begin position="111"/>
        <end position="121"/>
    </location>
</feature>
<feature type="region of interest" description="Disordered" evidence="1">
    <location>
        <begin position="765"/>
        <end position="788"/>
    </location>
</feature>
<dbReference type="AlphaFoldDB" id="A0A5B0Q833"/>
<feature type="region of interest" description="Disordered" evidence="1">
    <location>
        <begin position="1"/>
        <end position="561"/>
    </location>
</feature>
<feature type="compositionally biased region" description="Low complexity" evidence="1">
    <location>
        <begin position="7"/>
        <end position="23"/>
    </location>
</feature>
<dbReference type="OrthoDB" id="2507576at2759"/>
<feature type="compositionally biased region" description="Pro residues" evidence="1">
    <location>
        <begin position="252"/>
        <end position="263"/>
    </location>
</feature>
<feature type="compositionally biased region" description="Low complexity" evidence="1">
    <location>
        <begin position="430"/>
        <end position="449"/>
    </location>
</feature>
<feature type="compositionally biased region" description="Polar residues" evidence="1">
    <location>
        <begin position="326"/>
        <end position="348"/>
    </location>
</feature>
<feature type="compositionally biased region" description="Low complexity" evidence="1">
    <location>
        <begin position="214"/>
        <end position="231"/>
    </location>
</feature>
<dbReference type="EMBL" id="VSWC01000040">
    <property type="protein sequence ID" value="KAA1106364.1"/>
    <property type="molecule type" value="Genomic_DNA"/>
</dbReference>
<feature type="compositionally biased region" description="Basic and acidic residues" evidence="1">
    <location>
        <begin position="768"/>
        <end position="784"/>
    </location>
</feature>
<feature type="compositionally biased region" description="Basic residues" evidence="1">
    <location>
        <begin position="382"/>
        <end position="391"/>
    </location>
</feature>
<sequence length="872" mass="96981">MAKRKSSTCQPTTTSSSRRTSSRLAQKNDPNYQAPLYQPLATQPTHNSTTTNNKNKNNKNKNKNTQLTEQMDTPNQHQVPLADHSRGDQEQPNQLSESNNQPESNNNHQITDSENKKDLHNFTEIGIPPMDMNSNPAATETPMETNQEITPQNIETREKHPENYHQSNSNGQADHHQPDIPNQTDTRPDHNHVQVANNGQENTALVNQQDTSINNQTDVNQDNDNNNQQSDRVAFSPSPSPIPQRRPKRAPPRSPSPTPPAPATPSHKRAPFSPESSASPIPVRSSRPRKAPPSKLEEEQEQEQEKNQECIGRNRSSDSASRETSRPLQSPSKRARQTSGLSDHTTPLSPRPQDPKKENDNPSPHINQPHPPQNKPVPPRPRPIRAHRPIKKIPPPAAANRNPNDDDDGDFFNLSSRQPRHFVSKTLGLTKHSPASSKPSTSKSPTRSSLDPPAQKLNLVDLSGDENSNDDGDDSDDMSEDDCKNKKRLSSRPLPTWTRASQILAAESLSAEENEGSNQADDQAKRSRDGTDQKPRNGAKRAEKSPAKSRSPTPPPAPDEQVIRKTMKALYQTLTQQGHASSLQKQAAEAARKVEEAQLIQTLNGLDDPTIPDTYTTVNARGLNAHRGPNRAPANHALGTPITFTINMVMDPRFAATATLQTKEHYERPIHFIMQSGEQFDVVYQRFHEITGLPADQLVVSYDHIKLSPFVTPESVRIYGGNTALKVYESSAWEYVSDLRRHRAQKPRQADEEEVLREELKNLPIGSERGRSEATEVPMERADGGAEPQESVVGLINLTVRTKDKQKVELSVKPSTSIRSILKNSLIHLNFQGPSPDPTRFKISFDGEDLPFSSIVSDHDLDHDDVLDLTVL</sequence>
<feature type="compositionally biased region" description="Pro residues" evidence="1">
    <location>
        <begin position="369"/>
        <end position="381"/>
    </location>
</feature>
<evidence type="ECO:0000313" key="5">
    <source>
        <dbReference type="Proteomes" id="UP000324748"/>
    </source>
</evidence>
<feature type="compositionally biased region" description="Polar residues" evidence="1">
    <location>
        <begin position="66"/>
        <end position="78"/>
    </location>
</feature>